<dbReference type="Proteomes" id="UP000247792">
    <property type="component" value="Unassembled WGS sequence"/>
</dbReference>
<gene>
    <name evidence="6" type="ORF">DFR42_10985</name>
</gene>
<dbReference type="Pfam" id="PF00005">
    <property type="entry name" value="ABC_tran"/>
    <property type="match status" value="1"/>
</dbReference>
<dbReference type="GO" id="GO:0015192">
    <property type="term" value="F:L-phenylalanine transmembrane transporter activity"/>
    <property type="evidence" value="ECO:0007669"/>
    <property type="project" value="TreeGrafter"/>
</dbReference>
<name>A0A318IXP1_9BURK</name>
<dbReference type="Pfam" id="PF12399">
    <property type="entry name" value="BCA_ABC_TP_C"/>
    <property type="match status" value="1"/>
</dbReference>
<evidence type="ECO:0000313" key="7">
    <source>
        <dbReference type="Proteomes" id="UP000247792"/>
    </source>
</evidence>
<evidence type="ECO:0000256" key="3">
    <source>
        <dbReference type="ARBA" id="ARBA00022741"/>
    </source>
</evidence>
<dbReference type="GO" id="GO:1903806">
    <property type="term" value="P:L-isoleucine import across plasma membrane"/>
    <property type="evidence" value="ECO:0007669"/>
    <property type="project" value="TreeGrafter"/>
</dbReference>
<dbReference type="PROSITE" id="PS50893">
    <property type="entry name" value="ABC_TRANSPORTER_2"/>
    <property type="match status" value="1"/>
</dbReference>
<keyword evidence="2" id="KW-1003">Cell membrane</keyword>
<keyword evidence="2" id="KW-0472">Membrane</keyword>
<evidence type="ECO:0000256" key="1">
    <source>
        <dbReference type="ARBA" id="ARBA00022448"/>
    </source>
</evidence>
<organism evidence="6 7">
    <name type="scientific">Undibacterium pigrum</name>
    <dbReference type="NCBI Taxonomy" id="401470"/>
    <lineage>
        <taxon>Bacteria</taxon>
        <taxon>Pseudomonadati</taxon>
        <taxon>Pseudomonadota</taxon>
        <taxon>Betaproteobacteria</taxon>
        <taxon>Burkholderiales</taxon>
        <taxon>Oxalobacteraceae</taxon>
        <taxon>Undibacterium</taxon>
    </lineage>
</organism>
<dbReference type="GO" id="GO:0005304">
    <property type="term" value="F:L-valine transmembrane transporter activity"/>
    <property type="evidence" value="ECO:0007669"/>
    <property type="project" value="TreeGrafter"/>
</dbReference>
<comment type="caution">
    <text evidence="6">The sequence shown here is derived from an EMBL/GenBank/DDBJ whole genome shotgun (WGS) entry which is preliminary data.</text>
</comment>
<reference evidence="6 7" key="1">
    <citation type="submission" date="2018-05" db="EMBL/GenBank/DDBJ databases">
        <title>Genomic Encyclopedia of Type Strains, Phase IV (KMG-IV): sequencing the most valuable type-strain genomes for metagenomic binning, comparative biology and taxonomic classification.</title>
        <authorList>
            <person name="Goeker M."/>
        </authorList>
    </citation>
    <scope>NUCLEOTIDE SEQUENCE [LARGE SCALE GENOMIC DNA]</scope>
    <source>
        <strain evidence="6 7">DSM 19792</strain>
    </source>
</reference>
<dbReference type="InterPro" id="IPR003439">
    <property type="entry name" value="ABC_transporter-like_ATP-bd"/>
</dbReference>
<dbReference type="InterPro" id="IPR051120">
    <property type="entry name" value="ABC_AA/LPS_Transport"/>
</dbReference>
<dbReference type="GO" id="GO:0005886">
    <property type="term" value="C:plasma membrane"/>
    <property type="evidence" value="ECO:0007669"/>
    <property type="project" value="TreeGrafter"/>
</dbReference>
<evidence type="ECO:0000256" key="2">
    <source>
        <dbReference type="ARBA" id="ARBA00022475"/>
    </source>
</evidence>
<dbReference type="SMART" id="SM00382">
    <property type="entry name" value="AAA"/>
    <property type="match status" value="1"/>
</dbReference>
<keyword evidence="3" id="KW-0547">Nucleotide-binding</keyword>
<evidence type="ECO:0000256" key="4">
    <source>
        <dbReference type="ARBA" id="ARBA00022840"/>
    </source>
</evidence>
<dbReference type="EMBL" id="QJKB01000009">
    <property type="protein sequence ID" value="PXX39974.1"/>
    <property type="molecule type" value="Genomic_DNA"/>
</dbReference>
<dbReference type="InterPro" id="IPR027417">
    <property type="entry name" value="P-loop_NTPase"/>
</dbReference>
<dbReference type="GO" id="GO:0015808">
    <property type="term" value="P:L-alanine transport"/>
    <property type="evidence" value="ECO:0007669"/>
    <property type="project" value="TreeGrafter"/>
</dbReference>
<dbReference type="GO" id="GO:1903805">
    <property type="term" value="P:L-valine import across plasma membrane"/>
    <property type="evidence" value="ECO:0007669"/>
    <property type="project" value="TreeGrafter"/>
</dbReference>
<evidence type="ECO:0000313" key="6">
    <source>
        <dbReference type="EMBL" id="PXX39974.1"/>
    </source>
</evidence>
<dbReference type="RefSeq" id="WP_110257216.1">
    <property type="nucleotide sequence ID" value="NZ_QJKB01000009.1"/>
</dbReference>
<keyword evidence="4 6" id="KW-0067">ATP-binding</keyword>
<dbReference type="GO" id="GO:0042941">
    <property type="term" value="P:D-alanine transmembrane transport"/>
    <property type="evidence" value="ECO:0007669"/>
    <property type="project" value="TreeGrafter"/>
</dbReference>
<dbReference type="OrthoDB" id="5291558at2"/>
<dbReference type="AlphaFoldDB" id="A0A318IXP1"/>
<dbReference type="CDD" id="cd03219">
    <property type="entry name" value="ABC_Mj1267_LivG_branched"/>
    <property type="match status" value="1"/>
</dbReference>
<keyword evidence="7" id="KW-1185">Reference proteome</keyword>
<dbReference type="PANTHER" id="PTHR45772:SF7">
    <property type="entry name" value="AMINO ACID ABC TRANSPORTER ATP-BINDING PROTEIN"/>
    <property type="match status" value="1"/>
</dbReference>
<dbReference type="GO" id="GO:0015188">
    <property type="term" value="F:L-isoleucine transmembrane transporter activity"/>
    <property type="evidence" value="ECO:0007669"/>
    <property type="project" value="TreeGrafter"/>
</dbReference>
<dbReference type="GO" id="GO:0016887">
    <property type="term" value="F:ATP hydrolysis activity"/>
    <property type="evidence" value="ECO:0007669"/>
    <property type="project" value="InterPro"/>
</dbReference>
<dbReference type="PANTHER" id="PTHR45772">
    <property type="entry name" value="CONSERVED COMPONENT OF ABC TRANSPORTER FOR NATURAL AMINO ACIDS-RELATED"/>
    <property type="match status" value="1"/>
</dbReference>
<dbReference type="SUPFAM" id="SSF52540">
    <property type="entry name" value="P-loop containing nucleoside triphosphate hydrolases"/>
    <property type="match status" value="1"/>
</dbReference>
<protein>
    <submittedName>
        <fullName evidence="6">Amino acid/amide ABC transporter ATP-binding protein 1 (HAAT family)</fullName>
    </submittedName>
</protein>
<accession>A0A318IXP1</accession>
<dbReference type="InterPro" id="IPR032823">
    <property type="entry name" value="BCA_ABC_TP_C"/>
</dbReference>
<feature type="domain" description="ABC transporter" evidence="5">
    <location>
        <begin position="4"/>
        <end position="236"/>
    </location>
</feature>
<keyword evidence="1" id="KW-0813">Transport</keyword>
<proteinExistence type="predicted"/>
<dbReference type="GO" id="GO:0005524">
    <property type="term" value="F:ATP binding"/>
    <property type="evidence" value="ECO:0007669"/>
    <property type="project" value="UniProtKB-KW"/>
</dbReference>
<evidence type="ECO:0000259" key="5">
    <source>
        <dbReference type="PROSITE" id="PS50893"/>
    </source>
</evidence>
<dbReference type="Gene3D" id="3.40.50.300">
    <property type="entry name" value="P-loop containing nucleotide triphosphate hydrolases"/>
    <property type="match status" value="1"/>
</dbReference>
<dbReference type="InterPro" id="IPR003593">
    <property type="entry name" value="AAA+_ATPase"/>
</dbReference>
<sequence length="237" mass="25397">MSLLRVESVSKRFGGITANQDVSFEVGAGKIVGLIGPNGAGKTTMFNCIAGYAPPTTGEIWMNDIKVSGMSPEQCARAGIGRTFQVARTFTSMTALENVMVGAFLINKNVGDARQSAARLLSFVNLGQFRDKPAGSMTISEQRRLAVARALAVKPRLLLMDEVMAGLNPTEVRETVDVVLKIREEGISCLIVEHVLEGIMPIADAIVVLDYGKKIAEGSPEQVSRDPKVIAAYLGDE</sequence>